<feature type="region of interest" description="Disordered" evidence="1">
    <location>
        <begin position="1"/>
        <end position="38"/>
    </location>
</feature>
<gene>
    <name evidence="2" type="ORF">D187_003770</name>
</gene>
<comment type="caution">
    <text evidence="2">The sequence shown here is derived from an EMBL/GenBank/DDBJ whole genome shotgun (WGS) entry which is preliminary data.</text>
</comment>
<protein>
    <submittedName>
        <fullName evidence="2">Uncharacterized protein</fullName>
    </submittedName>
</protein>
<reference evidence="2" key="1">
    <citation type="submission" date="2013-05" db="EMBL/GenBank/DDBJ databases">
        <title>Genome assembly of Cystobacter fuscus DSM 2262.</title>
        <authorList>
            <person name="Sharma G."/>
            <person name="Khatri I."/>
            <person name="Kaur C."/>
            <person name="Mayilraj S."/>
            <person name="Subramanian S."/>
        </authorList>
    </citation>
    <scope>NUCLEOTIDE SEQUENCE [LARGE SCALE GENOMIC DNA]</scope>
    <source>
        <strain evidence="2">DSM 2262</strain>
    </source>
</reference>
<dbReference type="AlphaFoldDB" id="S9P8K9"/>
<evidence type="ECO:0000256" key="1">
    <source>
        <dbReference type="SAM" id="MobiDB-lite"/>
    </source>
</evidence>
<evidence type="ECO:0000313" key="2">
    <source>
        <dbReference type="EMBL" id="EPX58572.1"/>
    </source>
</evidence>
<proteinExistence type="predicted"/>
<organism evidence="2 3">
    <name type="scientific">Cystobacter fuscus (strain ATCC 25194 / DSM 2262 / NBRC 100088 / M29)</name>
    <dbReference type="NCBI Taxonomy" id="1242864"/>
    <lineage>
        <taxon>Bacteria</taxon>
        <taxon>Pseudomonadati</taxon>
        <taxon>Myxococcota</taxon>
        <taxon>Myxococcia</taxon>
        <taxon>Myxococcales</taxon>
        <taxon>Cystobacterineae</taxon>
        <taxon>Archangiaceae</taxon>
        <taxon>Cystobacter</taxon>
    </lineage>
</organism>
<dbReference type="Proteomes" id="UP000011682">
    <property type="component" value="Unassembled WGS sequence"/>
</dbReference>
<name>S9P8K9_CYSF2</name>
<accession>S9P8K9</accession>
<keyword evidence="3" id="KW-1185">Reference proteome</keyword>
<feature type="compositionally biased region" description="Basic and acidic residues" evidence="1">
    <location>
        <begin position="28"/>
        <end position="38"/>
    </location>
</feature>
<evidence type="ECO:0000313" key="3">
    <source>
        <dbReference type="Proteomes" id="UP000011682"/>
    </source>
</evidence>
<sequence length="38" mass="3985">MDFSGWGGHREASSTSAVHLGGRGDAASADRELRGRRA</sequence>
<dbReference type="EMBL" id="ANAH02000023">
    <property type="protein sequence ID" value="EPX58572.1"/>
    <property type="molecule type" value="Genomic_DNA"/>
</dbReference>